<dbReference type="PANTHER" id="PTHR33352:SF3">
    <property type="entry name" value="SLR1612 PROTEIN"/>
    <property type="match status" value="1"/>
</dbReference>
<gene>
    <name evidence="3" type="ORF">H6G03_28020</name>
</gene>
<accession>A0A926VJG4</accession>
<dbReference type="Gene3D" id="3.90.1570.10">
    <property type="entry name" value="tt1808, chain A"/>
    <property type="match status" value="1"/>
</dbReference>
<evidence type="ECO:0000313" key="3">
    <source>
        <dbReference type="EMBL" id="MBD2184875.1"/>
    </source>
</evidence>
<reference evidence="3" key="2">
    <citation type="submission" date="2020-08" db="EMBL/GenBank/DDBJ databases">
        <authorList>
            <person name="Chen M."/>
            <person name="Teng W."/>
            <person name="Zhao L."/>
            <person name="Hu C."/>
            <person name="Zhou Y."/>
            <person name="Han B."/>
            <person name="Song L."/>
            <person name="Shu W."/>
        </authorList>
    </citation>
    <scope>NUCLEOTIDE SEQUENCE</scope>
    <source>
        <strain evidence="3">FACHB-1375</strain>
    </source>
</reference>
<feature type="domain" description="Putative restriction endonuclease" evidence="2">
    <location>
        <begin position="35"/>
        <end position="156"/>
    </location>
</feature>
<keyword evidence="3" id="KW-0255">Endonuclease</keyword>
<proteinExistence type="predicted"/>
<dbReference type="PANTHER" id="PTHR33352">
    <property type="entry name" value="SLR1095 PROTEIN"/>
    <property type="match status" value="1"/>
</dbReference>
<sequence>MLKYDFQRYWPSTEELPDSDDTPVDNELQDLIPSLLKATLAMLWSEGTDWFFGIDMGVYYHGEKPPFVPDGFLSLGVERIIDENLRPSYAIWEEERVPILMLEVVSQTHRGEYSTKMQEYASLGALFYVIYNPLRRKKQRLEVHRLVNNKYELQSGNPIWLAEISLGIGCERGTYQGITREWLYWYDRQGQRLLTPEELALSEQQGRQQAEQQALSEQQRRQQAEQRADLLAERLRSLGIDPDTIA</sequence>
<dbReference type="InterPro" id="IPR012296">
    <property type="entry name" value="Nuclease_put_TT1808"/>
</dbReference>
<dbReference type="Proteomes" id="UP000641646">
    <property type="component" value="Unassembled WGS sequence"/>
</dbReference>
<evidence type="ECO:0000259" key="2">
    <source>
        <dbReference type="Pfam" id="PF05685"/>
    </source>
</evidence>
<keyword evidence="3" id="KW-0378">Hydrolase</keyword>
<evidence type="ECO:0000313" key="4">
    <source>
        <dbReference type="Proteomes" id="UP000641646"/>
    </source>
</evidence>
<dbReference type="CDD" id="cd06260">
    <property type="entry name" value="DUF820-like"/>
    <property type="match status" value="1"/>
</dbReference>
<dbReference type="InterPro" id="IPR011335">
    <property type="entry name" value="Restrct_endonuc-II-like"/>
</dbReference>
<keyword evidence="3" id="KW-0540">Nuclease</keyword>
<dbReference type="Pfam" id="PF05685">
    <property type="entry name" value="Uma2"/>
    <property type="match status" value="1"/>
</dbReference>
<name>A0A926VJG4_9CYAN</name>
<dbReference type="InterPro" id="IPR008538">
    <property type="entry name" value="Uma2"/>
</dbReference>
<feature type="compositionally biased region" description="Low complexity" evidence="1">
    <location>
        <begin position="205"/>
        <end position="217"/>
    </location>
</feature>
<evidence type="ECO:0000256" key="1">
    <source>
        <dbReference type="SAM" id="MobiDB-lite"/>
    </source>
</evidence>
<keyword evidence="4" id="KW-1185">Reference proteome</keyword>
<dbReference type="EMBL" id="JACJPW010000098">
    <property type="protein sequence ID" value="MBD2184875.1"/>
    <property type="molecule type" value="Genomic_DNA"/>
</dbReference>
<dbReference type="RefSeq" id="WP_190472128.1">
    <property type="nucleotide sequence ID" value="NZ_JACJPW010000098.1"/>
</dbReference>
<protein>
    <submittedName>
        <fullName evidence="3">Uma2 family endonuclease</fullName>
    </submittedName>
</protein>
<comment type="caution">
    <text evidence="3">The sequence shown here is derived from an EMBL/GenBank/DDBJ whole genome shotgun (WGS) entry which is preliminary data.</text>
</comment>
<reference evidence="3" key="1">
    <citation type="journal article" date="2015" name="ISME J.">
        <title>Draft Genome Sequence of Streptomyces incarnatus NRRL8089, which Produces the Nucleoside Antibiotic Sinefungin.</title>
        <authorList>
            <person name="Oshima K."/>
            <person name="Hattori M."/>
            <person name="Shimizu H."/>
            <person name="Fukuda K."/>
            <person name="Nemoto M."/>
            <person name="Inagaki K."/>
            <person name="Tamura T."/>
        </authorList>
    </citation>
    <scope>NUCLEOTIDE SEQUENCE</scope>
    <source>
        <strain evidence="3">FACHB-1375</strain>
    </source>
</reference>
<organism evidence="3 4">
    <name type="scientific">Aerosakkonema funiforme FACHB-1375</name>
    <dbReference type="NCBI Taxonomy" id="2949571"/>
    <lineage>
        <taxon>Bacteria</taxon>
        <taxon>Bacillati</taxon>
        <taxon>Cyanobacteriota</taxon>
        <taxon>Cyanophyceae</taxon>
        <taxon>Oscillatoriophycideae</taxon>
        <taxon>Aerosakkonematales</taxon>
        <taxon>Aerosakkonemataceae</taxon>
        <taxon>Aerosakkonema</taxon>
    </lineage>
</organism>
<feature type="region of interest" description="Disordered" evidence="1">
    <location>
        <begin position="205"/>
        <end position="226"/>
    </location>
</feature>
<dbReference type="SUPFAM" id="SSF52980">
    <property type="entry name" value="Restriction endonuclease-like"/>
    <property type="match status" value="1"/>
</dbReference>
<dbReference type="GO" id="GO:0004519">
    <property type="term" value="F:endonuclease activity"/>
    <property type="evidence" value="ECO:0007669"/>
    <property type="project" value="UniProtKB-KW"/>
</dbReference>
<dbReference type="AlphaFoldDB" id="A0A926VJG4"/>